<evidence type="ECO:0000313" key="6">
    <source>
        <dbReference type="EMBL" id="MFC3700688.1"/>
    </source>
</evidence>
<dbReference type="PROSITE" id="PS00018">
    <property type="entry name" value="EF_HAND_1"/>
    <property type="match status" value="1"/>
</dbReference>
<dbReference type="Proteomes" id="UP001595710">
    <property type="component" value="Unassembled WGS sequence"/>
</dbReference>
<dbReference type="Gene3D" id="2.60.40.2700">
    <property type="match status" value="1"/>
</dbReference>
<name>A0ABV7WMZ3_9GAMM</name>
<comment type="subcellular location">
    <subcellularLocation>
        <location evidence="1">Secreted</location>
    </subcellularLocation>
</comment>
<evidence type="ECO:0000313" key="7">
    <source>
        <dbReference type="Proteomes" id="UP001595710"/>
    </source>
</evidence>
<evidence type="ECO:0000256" key="1">
    <source>
        <dbReference type="ARBA" id="ARBA00004613"/>
    </source>
</evidence>
<evidence type="ECO:0000256" key="4">
    <source>
        <dbReference type="ARBA" id="ARBA00022837"/>
    </source>
</evidence>
<accession>A0ABV7WMZ3</accession>
<dbReference type="InterPro" id="IPR018247">
    <property type="entry name" value="EF_Hand_1_Ca_BS"/>
</dbReference>
<sequence>MYISTKVLKPFLIAFIFSVTGCSDPKNWQLNEHSNNQTTPSDETTENQQNQDDVSVESFLQQRPMKSVMLSTEYSLVEDFTEIESEDSPLTLELLEQVSVKQHMNSKLAITALGGIEPKYRESTSSVYYNVSLDFKLTHLFCPEYKLGITYRRGDWWGNRYYKLMRAEDNFIIEPEQDATDIDSAATIWYSISRLDGPSETIKFVGSKIELFKVEVVAKCDLLDSDNDGLVDARELVLGTDINNQDSDNDGLLDGEESNWGLNPLSSVDGANQDADLDGMSNAEEIARGIGPQGYAPTASDVTISSVPEIGQALQVSYYYNDRDFSPESTSQITWLVNGVEYNQDRYTPTSADLGQLIQVCVTPLAEVGLPRVGVKVCTDEYPIQESPESWSGLGPVTLSGRHDGKGVDLVVLGDGFSAEEMDKFKQTALNFKKTFLGFNEIALHDSAWNIHAVGVISNESGLTDHSVDPIVEKDTYFESCKGCGSLTRIVAANGTIAKNVAAQNFPQYDAIIVLVNSTRYGGVGGGVATSTATPTSAGVSIHEIAHSFGQLADEYGGTSKPRTTEPVNANVTINNDPDTVKWKHWINATRHLSESAGKVGLFEGGNYRKEGVWRPTLNSQMNGGGSQPFHSVNAEAWALRVYSTAGAISSIRPNNSTPYYHDKNTLATYAISSVFTESTQRIDWYLDGVLINSGSKRTFQIPTKKVGSYEVLAVITDVSGGILKDTEKVANTEIQWLAEAQ</sequence>
<dbReference type="RefSeq" id="WP_290281117.1">
    <property type="nucleotide sequence ID" value="NZ_JAUFQI010000001.1"/>
</dbReference>
<dbReference type="InterPro" id="IPR024079">
    <property type="entry name" value="MetalloPept_cat_dom_sf"/>
</dbReference>
<dbReference type="EMBL" id="JBHRYN010000006">
    <property type="protein sequence ID" value="MFC3700688.1"/>
    <property type="molecule type" value="Genomic_DNA"/>
</dbReference>
<dbReference type="PROSITE" id="PS51257">
    <property type="entry name" value="PROKAR_LIPOPROTEIN"/>
    <property type="match status" value="1"/>
</dbReference>
<evidence type="ECO:0000256" key="3">
    <source>
        <dbReference type="ARBA" id="ARBA00022729"/>
    </source>
</evidence>
<dbReference type="Pfam" id="PF18884">
    <property type="entry name" value="TSP3_bac"/>
    <property type="match status" value="2"/>
</dbReference>
<feature type="region of interest" description="Disordered" evidence="5">
    <location>
        <begin position="28"/>
        <end position="52"/>
    </location>
</feature>
<gene>
    <name evidence="6" type="ORF">ACFOND_03470</name>
</gene>
<dbReference type="InterPro" id="IPR059100">
    <property type="entry name" value="TSP3_bac"/>
</dbReference>
<evidence type="ECO:0000256" key="2">
    <source>
        <dbReference type="ARBA" id="ARBA00022525"/>
    </source>
</evidence>
<proteinExistence type="predicted"/>
<keyword evidence="7" id="KW-1185">Reference proteome</keyword>
<comment type="caution">
    <text evidence="6">The sequence shown here is derived from an EMBL/GenBank/DDBJ whole genome shotgun (WGS) entry which is preliminary data.</text>
</comment>
<keyword evidence="4" id="KW-0106">Calcium</keyword>
<protein>
    <submittedName>
        <fullName evidence="6">M64 family metallopeptidase</fullName>
    </submittedName>
</protein>
<dbReference type="Pfam" id="PF09471">
    <property type="entry name" value="Peptidase_M64"/>
    <property type="match status" value="1"/>
</dbReference>
<keyword evidence="3" id="KW-0732">Signal</keyword>
<keyword evidence="2" id="KW-0964">Secreted</keyword>
<dbReference type="Gene3D" id="3.40.390.10">
    <property type="entry name" value="Collagenase (Catalytic Domain)"/>
    <property type="match status" value="1"/>
</dbReference>
<reference evidence="7" key="1">
    <citation type="journal article" date="2019" name="Int. J. Syst. Evol. Microbiol.">
        <title>The Global Catalogue of Microorganisms (GCM) 10K type strain sequencing project: providing services to taxonomists for standard genome sequencing and annotation.</title>
        <authorList>
            <consortium name="The Broad Institute Genomics Platform"/>
            <consortium name="The Broad Institute Genome Sequencing Center for Infectious Disease"/>
            <person name="Wu L."/>
            <person name="Ma J."/>
        </authorList>
    </citation>
    <scope>NUCLEOTIDE SEQUENCE [LARGE SCALE GENOMIC DNA]</scope>
    <source>
        <strain evidence="7">CECT 8288</strain>
    </source>
</reference>
<dbReference type="InterPro" id="IPR019026">
    <property type="entry name" value="Peptidase_M64_IgA"/>
</dbReference>
<evidence type="ECO:0000256" key="5">
    <source>
        <dbReference type="SAM" id="MobiDB-lite"/>
    </source>
</evidence>
<organism evidence="6 7">
    <name type="scientific">Reinekea marina</name>
    <dbReference type="NCBI Taxonomy" id="1310421"/>
    <lineage>
        <taxon>Bacteria</taxon>
        <taxon>Pseudomonadati</taxon>
        <taxon>Pseudomonadota</taxon>
        <taxon>Gammaproteobacteria</taxon>
        <taxon>Oceanospirillales</taxon>
        <taxon>Saccharospirillaceae</taxon>
        <taxon>Reinekea</taxon>
    </lineage>
</organism>